<dbReference type="InterPro" id="IPR021731">
    <property type="entry name" value="AMIN_dom"/>
</dbReference>
<evidence type="ECO:0000256" key="3">
    <source>
        <dbReference type="ARBA" id="ARBA00022801"/>
    </source>
</evidence>
<gene>
    <name evidence="5" type="ordered locus">Plav_3277</name>
</gene>
<keyword evidence="3 5" id="KW-0378">Hydrolase</keyword>
<dbReference type="EC" id="3.5.1.28" evidence="2"/>
<dbReference type="GO" id="GO:0030288">
    <property type="term" value="C:outer membrane-bounded periplasmic space"/>
    <property type="evidence" value="ECO:0007669"/>
    <property type="project" value="TreeGrafter"/>
</dbReference>
<dbReference type="Pfam" id="PF01520">
    <property type="entry name" value="Amidase_3"/>
    <property type="match status" value="1"/>
</dbReference>
<dbReference type="SMART" id="SM00646">
    <property type="entry name" value="Ami_3"/>
    <property type="match status" value="1"/>
</dbReference>
<proteinExistence type="predicted"/>
<evidence type="ECO:0000256" key="2">
    <source>
        <dbReference type="ARBA" id="ARBA00011901"/>
    </source>
</evidence>
<feature type="domain" description="MurNAc-LAA" evidence="4">
    <location>
        <begin position="318"/>
        <end position="472"/>
    </location>
</feature>
<sequence>MRIGRREMRTGKGAGLCLALAAGLFAGLLTHSPAQTAHADDLEALIQADLENDLRRAAPGPRTLDASLEEAARENDALQTGALNDAISAVPVAPVAPPGGAAVTSIRLGDHGEQTRFVLELSGDAAADYQVFTLAEPYRVVIDIRGVPFHLVEEPVKKGKGFVSGYRYGRFQANTYRVVIDVAQPVEVARDFVLDPQAGFGRRIVLDLASTDLATFTANAGLPEGEKAAAVEAAEQMANVAAVPVSPPAARLERRRVVVIDAGHGGVDPGTKGRTGVYEKDVVLAFAKQFGEELRSSGRYEVHLTRETDIFLPLRQRVAIARQHKADLFISVHADAIHKPTVRGMSVYTLSETASDAEAAALARKENQADLIAGLDLKGESPEVTGILIDLAQRETKNYSSRFAKSVVDYASQNTVTLDPAHRFAGFVVLKAPDVPSVLIELGFLTNADDEKLITSPSWRANMARALSRAVDRYFGDRMAEGPN</sequence>
<keyword evidence="6" id="KW-1185">Reference proteome</keyword>
<organism evidence="5 6">
    <name type="scientific">Parvibaculum lavamentivorans (strain DS-1 / DSM 13023 / NCIMB 13966)</name>
    <dbReference type="NCBI Taxonomy" id="402881"/>
    <lineage>
        <taxon>Bacteria</taxon>
        <taxon>Pseudomonadati</taxon>
        <taxon>Pseudomonadota</taxon>
        <taxon>Alphaproteobacteria</taxon>
        <taxon>Hyphomicrobiales</taxon>
        <taxon>Parvibaculaceae</taxon>
        <taxon>Parvibaculum</taxon>
    </lineage>
</organism>
<reference evidence="5 6" key="1">
    <citation type="journal article" date="2011" name="Stand. Genomic Sci.">
        <title>Complete genome sequence of Parvibaculum lavamentivorans type strain (DS-1(T)).</title>
        <authorList>
            <person name="Schleheck D."/>
            <person name="Weiss M."/>
            <person name="Pitluck S."/>
            <person name="Bruce D."/>
            <person name="Land M.L."/>
            <person name="Han S."/>
            <person name="Saunders E."/>
            <person name="Tapia R."/>
            <person name="Detter C."/>
            <person name="Brettin T."/>
            <person name="Han J."/>
            <person name="Woyke T."/>
            <person name="Goodwin L."/>
            <person name="Pennacchio L."/>
            <person name="Nolan M."/>
            <person name="Cook A.M."/>
            <person name="Kjelleberg S."/>
            <person name="Thomas T."/>
        </authorList>
    </citation>
    <scope>NUCLEOTIDE SEQUENCE [LARGE SCALE GENOMIC DNA]</scope>
    <source>
        <strain evidence="6">DS-1 / DSM 13023 / NCIMB 13966</strain>
    </source>
</reference>
<protein>
    <recommendedName>
        <fullName evidence="2">N-acetylmuramoyl-L-alanine amidase</fullName>
        <ecNumber evidence="2">3.5.1.28</ecNumber>
    </recommendedName>
</protein>
<comment type="catalytic activity">
    <reaction evidence="1">
        <text>Hydrolyzes the link between N-acetylmuramoyl residues and L-amino acid residues in certain cell-wall glycopeptides.</text>
        <dbReference type="EC" id="3.5.1.28"/>
    </reaction>
</comment>
<dbReference type="KEGG" id="pla:Plav_3277"/>
<dbReference type="SUPFAM" id="SSF53187">
    <property type="entry name" value="Zn-dependent exopeptidases"/>
    <property type="match status" value="1"/>
</dbReference>
<dbReference type="STRING" id="402881.Plav_3277"/>
<dbReference type="PANTHER" id="PTHR30404:SF0">
    <property type="entry name" value="N-ACETYLMURAMOYL-L-ALANINE AMIDASE AMIC"/>
    <property type="match status" value="1"/>
</dbReference>
<dbReference type="Gene3D" id="2.60.40.3500">
    <property type="match status" value="1"/>
</dbReference>
<evidence type="ECO:0000313" key="6">
    <source>
        <dbReference type="Proteomes" id="UP000006377"/>
    </source>
</evidence>
<evidence type="ECO:0000259" key="4">
    <source>
        <dbReference type="SMART" id="SM00646"/>
    </source>
</evidence>
<dbReference type="InterPro" id="IPR002508">
    <property type="entry name" value="MurNAc-LAA_cat"/>
</dbReference>
<dbReference type="GO" id="GO:0009253">
    <property type="term" value="P:peptidoglycan catabolic process"/>
    <property type="evidence" value="ECO:0007669"/>
    <property type="project" value="InterPro"/>
</dbReference>
<evidence type="ECO:0000313" key="5">
    <source>
        <dbReference type="EMBL" id="ABS64882.1"/>
    </source>
</evidence>
<dbReference type="InterPro" id="IPR050695">
    <property type="entry name" value="N-acetylmuramoyl_amidase_3"/>
</dbReference>
<dbReference type="CDD" id="cd02696">
    <property type="entry name" value="MurNAc-LAA"/>
    <property type="match status" value="1"/>
</dbReference>
<dbReference type="HOGENOM" id="CLU_014322_2_1_5"/>
<accession>A7HY99</accession>
<dbReference type="Pfam" id="PF11741">
    <property type="entry name" value="AMIN"/>
    <property type="match status" value="1"/>
</dbReference>
<name>A7HY99_PARL1</name>
<dbReference type="eggNOG" id="COG0860">
    <property type="taxonomic scope" value="Bacteria"/>
</dbReference>
<dbReference type="GO" id="GO:0008745">
    <property type="term" value="F:N-acetylmuramoyl-L-alanine amidase activity"/>
    <property type="evidence" value="ECO:0007669"/>
    <property type="project" value="UniProtKB-EC"/>
</dbReference>
<dbReference type="EMBL" id="CP000774">
    <property type="protein sequence ID" value="ABS64882.1"/>
    <property type="molecule type" value="Genomic_DNA"/>
</dbReference>
<dbReference type="PANTHER" id="PTHR30404">
    <property type="entry name" value="N-ACETYLMURAMOYL-L-ALANINE AMIDASE"/>
    <property type="match status" value="1"/>
</dbReference>
<evidence type="ECO:0000256" key="1">
    <source>
        <dbReference type="ARBA" id="ARBA00001561"/>
    </source>
</evidence>
<dbReference type="Proteomes" id="UP000006377">
    <property type="component" value="Chromosome"/>
</dbReference>
<dbReference type="Gene3D" id="3.40.630.40">
    <property type="entry name" value="Zn-dependent exopeptidases"/>
    <property type="match status" value="1"/>
</dbReference>
<dbReference type="AlphaFoldDB" id="A7HY99"/>